<sequence>MKTLKNIFVGFLVSFIGSIPLGYLNIIGFEIYSKFGINSLISYLFGVISVEVFVIYFTLIFAKKLVNNKKLMKAIDYFAILFLFVLAYSFYAHSNQTTTKQDDLDKYVMYSPYFIGLFLNCVNFLQFPFWTGWNLYLMNGNYITVENKLKYYYVVGTALGTFLGMLALVLILNSLSQNTTFFSKYAIPVIIPLFFIVLAFIQMYKVYKKYFKRNDQI</sequence>
<keyword evidence="1" id="KW-1133">Transmembrane helix</keyword>
<feature type="transmembrane region" description="Helical" evidence="1">
    <location>
        <begin position="185"/>
        <end position="204"/>
    </location>
</feature>
<gene>
    <name evidence="2" type="ORF">SAMN04488130_107158</name>
</gene>
<dbReference type="RefSeq" id="WP_104000059.1">
    <property type="nucleotide sequence ID" value="NZ_FNVP01000007.1"/>
</dbReference>
<dbReference type="Proteomes" id="UP000236737">
    <property type="component" value="Unassembled WGS sequence"/>
</dbReference>
<protein>
    <recommendedName>
        <fullName evidence="4">LysE type translocator</fullName>
    </recommendedName>
</protein>
<evidence type="ECO:0000313" key="3">
    <source>
        <dbReference type="Proteomes" id="UP000236737"/>
    </source>
</evidence>
<keyword evidence="1" id="KW-0472">Membrane</keyword>
<keyword evidence="1" id="KW-0812">Transmembrane</keyword>
<evidence type="ECO:0000256" key="1">
    <source>
        <dbReference type="SAM" id="Phobius"/>
    </source>
</evidence>
<keyword evidence="3" id="KW-1185">Reference proteome</keyword>
<evidence type="ECO:0008006" key="4">
    <source>
        <dbReference type="Google" id="ProtNLM"/>
    </source>
</evidence>
<name>A0A1H5YA96_9FLAO</name>
<feature type="transmembrane region" description="Helical" evidence="1">
    <location>
        <begin position="40"/>
        <end position="62"/>
    </location>
</feature>
<proteinExistence type="predicted"/>
<dbReference type="EMBL" id="FNVP01000007">
    <property type="protein sequence ID" value="SEG20961.1"/>
    <property type="molecule type" value="Genomic_DNA"/>
</dbReference>
<feature type="transmembrane region" description="Helical" evidence="1">
    <location>
        <begin position="7"/>
        <end position="28"/>
    </location>
</feature>
<feature type="transmembrane region" description="Helical" evidence="1">
    <location>
        <begin position="74"/>
        <end position="91"/>
    </location>
</feature>
<feature type="transmembrane region" description="Helical" evidence="1">
    <location>
        <begin position="111"/>
        <end position="130"/>
    </location>
</feature>
<evidence type="ECO:0000313" key="2">
    <source>
        <dbReference type="EMBL" id="SEG20961.1"/>
    </source>
</evidence>
<reference evidence="3" key="1">
    <citation type="submission" date="2016-10" db="EMBL/GenBank/DDBJ databases">
        <authorList>
            <person name="Varghese N."/>
            <person name="Submissions S."/>
        </authorList>
    </citation>
    <scope>NUCLEOTIDE SEQUENCE [LARGE SCALE GENOMIC DNA]</scope>
    <source>
        <strain evidence="3">CGMCC 1.9230</strain>
    </source>
</reference>
<accession>A0A1H5YA96</accession>
<dbReference type="OrthoDB" id="9342487at2"/>
<organism evidence="2 3">
    <name type="scientific">Flavobacterium urumqiense</name>
    <dbReference type="NCBI Taxonomy" id="935224"/>
    <lineage>
        <taxon>Bacteria</taxon>
        <taxon>Pseudomonadati</taxon>
        <taxon>Bacteroidota</taxon>
        <taxon>Flavobacteriia</taxon>
        <taxon>Flavobacteriales</taxon>
        <taxon>Flavobacteriaceae</taxon>
        <taxon>Flavobacterium</taxon>
    </lineage>
</organism>
<feature type="transmembrane region" description="Helical" evidence="1">
    <location>
        <begin position="151"/>
        <end position="173"/>
    </location>
</feature>
<dbReference type="AlphaFoldDB" id="A0A1H5YA96"/>